<dbReference type="CDD" id="cd07042">
    <property type="entry name" value="STAS_SulP_like_sulfate_transporter"/>
    <property type="match status" value="1"/>
</dbReference>
<dbReference type="EMBL" id="BANT01000023">
    <property type="protein sequence ID" value="GAC57685.1"/>
    <property type="molecule type" value="Genomic_DNA"/>
</dbReference>
<dbReference type="InterPro" id="IPR001902">
    <property type="entry name" value="SLC26A/SulP_fam"/>
</dbReference>
<dbReference type="InterPro" id="IPR002645">
    <property type="entry name" value="STAS_dom"/>
</dbReference>
<evidence type="ECO:0000259" key="7">
    <source>
        <dbReference type="PROSITE" id="PS50801"/>
    </source>
</evidence>
<gene>
    <name evidence="8" type="ORF">GOHSU_23_00310</name>
</gene>
<evidence type="ECO:0000256" key="4">
    <source>
        <dbReference type="ARBA" id="ARBA00023136"/>
    </source>
</evidence>
<keyword evidence="4 6" id="KW-0472">Membrane</keyword>
<reference evidence="8 9" key="1">
    <citation type="submission" date="2012-12" db="EMBL/GenBank/DDBJ databases">
        <title>Whole genome shotgun sequence of Gordonia hirsuta NBRC 16056.</title>
        <authorList>
            <person name="Isaki-Nakamura S."/>
            <person name="Hosoyama A."/>
            <person name="Tsuchikane K."/>
            <person name="Katsumata H."/>
            <person name="Baba S."/>
            <person name="Yamazaki S."/>
            <person name="Fujita N."/>
        </authorList>
    </citation>
    <scope>NUCLEOTIDE SEQUENCE [LARGE SCALE GENOMIC DNA]</scope>
    <source>
        <strain evidence="8 9">NBRC 16056</strain>
    </source>
</reference>
<evidence type="ECO:0000256" key="5">
    <source>
        <dbReference type="SAM" id="MobiDB-lite"/>
    </source>
</evidence>
<dbReference type="Gene3D" id="3.30.750.24">
    <property type="entry name" value="STAS domain"/>
    <property type="match status" value="1"/>
</dbReference>
<feature type="transmembrane region" description="Helical" evidence="6">
    <location>
        <begin position="202"/>
        <end position="221"/>
    </location>
</feature>
<evidence type="ECO:0000256" key="6">
    <source>
        <dbReference type="SAM" id="Phobius"/>
    </source>
</evidence>
<dbReference type="InterPro" id="IPR011547">
    <property type="entry name" value="SLC26A/SulP_dom"/>
</dbReference>
<dbReference type="GO" id="GO:0055085">
    <property type="term" value="P:transmembrane transport"/>
    <property type="evidence" value="ECO:0007669"/>
    <property type="project" value="InterPro"/>
</dbReference>
<keyword evidence="2 6" id="KW-0812">Transmembrane</keyword>
<feature type="transmembrane region" description="Helical" evidence="6">
    <location>
        <begin position="177"/>
        <end position="195"/>
    </location>
</feature>
<feature type="transmembrane region" description="Helical" evidence="6">
    <location>
        <begin position="353"/>
        <end position="371"/>
    </location>
</feature>
<dbReference type="Pfam" id="PF00916">
    <property type="entry name" value="Sulfate_transp"/>
    <property type="match status" value="1"/>
</dbReference>
<dbReference type="STRING" id="1121927.GOHSU_23_00310"/>
<evidence type="ECO:0000256" key="2">
    <source>
        <dbReference type="ARBA" id="ARBA00022692"/>
    </source>
</evidence>
<feature type="transmembrane region" description="Helical" evidence="6">
    <location>
        <begin position="73"/>
        <end position="90"/>
    </location>
</feature>
<feature type="transmembrane region" description="Helical" evidence="6">
    <location>
        <begin position="247"/>
        <end position="267"/>
    </location>
</feature>
<comment type="caution">
    <text evidence="8">The sequence shown here is derived from an EMBL/GenBank/DDBJ whole genome shotgun (WGS) entry which is preliminary data.</text>
</comment>
<dbReference type="InterPro" id="IPR036513">
    <property type="entry name" value="STAS_dom_sf"/>
</dbReference>
<feature type="transmembrane region" description="Helical" evidence="6">
    <location>
        <begin position="327"/>
        <end position="347"/>
    </location>
</feature>
<dbReference type="SUPFAM" id="SSF52091">
    <property type="entry name" value="SpoIIaa-like"/>
    <property type="match status" value="1"/>
</dbReference>
<feature type="domain" description="STAS" evidence="7">
    <location>
        <begin position="438"/>
        <end position="553"/>
    </location>
</feature>
<evidence type="ECO:0000256" key="1">
    <source>
        <dbReference type="ARBA" id="ARBA00004141"/>
    </source>
</evidence>
<dbReference type="AlphaFoldDB" id="L7L961"/>
<feature type="region of interest" description="Disordered" evidence="5">
    <location>
        <begin position="560"/>
        <end position="599"/>
    </location>
</feature>
<proteinExistence type="predicted"/>
<feature type="transmembrane region" description="Helical" evidence="6">
    <location>
        <begin position="96"/>
        <end position="114"/>
    </location>
</feature>
<comment type="subcellular location">
    <subcellularLocation>
        <location evidence="1">Membrane</location>
        <topology evidence="1">Multi-pass membrane protein</topology>
    </subcellularLocation>
</comment>
<evidence type="ECO:0000313" key="8">
    <source>
        <dbReference type="EMBL" id="GAC57685.1"/>
    </source>
</evidence>
<feature type="transmembrane region" description="Helical" evidence="6">
    <location>
        <begin position="43"/>
        <end position="61"/>
    </location>
</feature>
<protein>
    <submittedName>
        <fullName evidence="8">Putative sulfate transporter</fullName>
    </submittedName>
</protein>
<evidence type="ECO:0000313" key="9">
    <source>
        <dbReference type="Proteomes" id="UP000053405"/>
    </source>
</evidence>
<feature type="transmembrane region" description="Helical" evidence="6">
    <location>
        <begin position="121"/>
        <end position="143"/>
    </location>
</feature>
<feature type="compositionally biased region" description="Low complexity" evidence="5">
    <location>
        <begin position="590"/>
        <end position="599"/>
    </location>
</feature>
<evidence type="ECO:0000256" key="3">
    <source>
        <dbReference type="ARBA" id="ARBA00022989"/>
    </source>
</evidence>
<sequence>MPPAFRGYQRAWLRADIMAGLALAAVAIPEAMGYSTIAQVPISAGLYSMIVPVIVFGLIGASRIMVVGADSGTAALLASGIAGLSIAGLAPFSDEWLGWAGLIAIVTAAMLLLARLLRLGFLGDFLSPPVLVGFLAGVGVLVITEQVPGMLGIGHGDRTDPNVVSKWIHIITSPAQIHWWSVGFAAVTLTLIFAASRLPRRLPLPVPIVMVVGSIILVMVADLDVRVATVGEFTGGMPKISLPIDDIWHKMPLVLTISFGALLVILAQSAATARSFAQKNDDAIDVDRDILGLSAANLAAGFTGSFVVNSSPTRTAIVQDERGRSQLANIVMALVVLVATVALAGPLAHLPEAVIAAIVFVVGLHLIDLRAFGRIWWVRRSEFVIAVATTFAVVWFGVLTGIITAMVISLLQIIHRQYRPERFVVGVGRDGRRVYESAGPGHQTLPGLIVFRYDADLFYANVGRFADDVMRLVKGAPVPVRWLVLDTSATSGIDYSAAHQLRHLIDYLRAIDARFALAGVTPELETSLRTARLMGYFGPDEVYPSVTDAISAYRSIAGHTGTEPIETGPEVEATGPVSVDGDPDKDADGSDPPGAIVKI</sequence>
<keyword evidence="9" id="KW-1185">Reference proteome</keyword>
<dbReference type="Pfam" id="PF01740">
    <property type="entry name" value="STAS"/>
    <property type="match status" value="1"/>
</dbReference>
<dbReference type="PANTHER" id="PTHR11814">
    <property type="entry name" value="SULFATE TRANSPORTER"/>
    <property type="match status" value="1"/>
</dbReference>
<name>L7L961_9ACTN</name>
<dbReference type="PROSITE" id="PS50801">
    <property type="entry name" value="STAS"/>
    <property type="match status" value="1"/>
</dbReference>
<accession>L7L961</accession>
<dbReference type="Proteomes" id="UP000053405">
    <property type="component" value="Unassembled WGS sequence"/>
</dbReference>
<dbReference type="GO" id="GO:0016020">
    <property type="term" value="C:membrane"/>
    <property type="evidence" value="ECO:0007669"/>
    <property type="project" value="UniProtKB-SubCell"/>
</dbReference>
<feature type="transmembrane region" description="Helical" evidence="6">
    <location>
        <begin position="383"/>
        <end position="411"/>
    </location>
</feature>
<dbReference type="eggNOG" id="COG0659">
    <property type="taxonomic scope" value="Bacteria"/>
</dbReference>
<organism evidence="8 9">
    <name type="scientific">Gordonia hirsuta DSM 44140 = NBRC 16056</name>
    <dbReference type="NCBI Taxonomy" id="1121927"/>
    <lineage>
        <taxon>Bacteria</taxon>
        <taxon>Bacillati</taxon>
        <taxon>Actinomycetota</taxon>
        <taxon>Actinomycetes</taxon>
        <taxon>Mycobacteriales</taxon>
        <taxon>Gordoniaceae</taxon>
        <taxon>Gordonia</taxon>
    </lineage>
</organism>
<keyword evidence="3 6" id="KW-1133">Transmembrane helix</keyword>